<keyword evidence="10" id="KW-0469">Meiosis</keyword>
<evidence type="ECO:0000256" key="5">
    <source>
        <dbReference type="ARBA" id="ARBA00022490"/>
    </source>
</evidence>
<dbReference type="EMBL" id="JAZDUA010000024">
    <property type="protein sequence ID" value="KAK7872448.1"/>
    <property type="molecule type" value="Genomic_DNA"/>
</dbReference>
<keyword evidence="7 11" id="KW-0238">DNA-binding</keyword>
<dbReference type="SUPFAM" id="SSF47095">
    <property type="entry name" value="HMG-box"/>
    <property type="match status" value="1"/>
</dbReference>
<name>A0AAN9WMB5_9ORTH</name>
<evidence type="ECO:0000256" key="11">
    <source>
        <dbReference type="PROSITE-ProRule" id="PRU00267"/>
    </source>
</evidence>
<dbReference type="GO" id="GO:0060964">
    <property type="term" value="P:regulation of miRNA-mediated gene silencing"/>
    <property type="evidence" value="ECO:0007669"/>
    <property type="project" value="InterPro"/>
</dbReference>
<feature type="domain" description="HMG box" evidence="13">
    <location>
        <begin position="6"/>
        <end position="74"/>
    </location>
</feature>
<comment type="subcellular location">
    <subcellularLocation>
        <location evidence="2">Cytoplasm</location>
    </subcellularLocation>
    <subcellularLocation>
        <location evidence="1">Nucleus</location>
    </subcellularLocation>
</comment>
<dbReference type="AlphaFoldDB" id="A0AAN9WMB5"/>
<reference evidence="14 15" key="1">
    <citation type="submission" date="2024-03" db="EMBL/GenBank/DDBJ databases">
        <title>The genome assembly and annotation of the cricket Gryllus longicercus Weissman &amp; Gray.</title>
        <authorList>
            <person name="Szrajer S."/>
            <person name="Gray D."/>
            <person name="Ylla G."/>
        </authorList>
    </citation>
    <scope>NUCLEOTIDE SEQUENCE [LARGE SCALE GENOMIC DNA]</scope>
    <source>
        <strain evidence="14">DAG 2021-001</strain>
        <tissue evidence="14">Whole body minus gut</tissue>
    </source>
</reference>
<evidence type="ECO:0000256" key="3">
    <source>
        <dbReference type="ARBA" id="ARBA00007057"/>
    </source>
</evidence>
<dbReference type="GO" id="GO:0007140">
    <property type="term" value="P:male meiotic nuclear division"/>
    <property type="evidence" value="ECO:0007669"/>
    <property type="project" value="TreeGrafter"/>
</dbReference>
<dbReference type="PROSITE" id="PS50118">
    <property type="entry name" value="HMG_BOX_2"/>
    <property type="match status" value="1"/>
</dbReference>
<keyword evidence="5" id="KW-0963">Cytoplasm</keyword>
<sequence>MPPKKKKQAKNAFYYFLVEFKEEAVRNGRNVDSIAFEEEADREWRNLSHSKRLHYEEIALEKRKKMDSLENKFTTTGVSYAQLQREERERIRQEEMMIHEIESTVRSLTGRTLKTKVFHFIHVNTYCRLLDGHFLPCEIGIAKFTFENGVKDCYHAIIRLECMPTGYFLECQKHSEETHQIPLPPENSLGEWDSEKILVEIEAFLAENGVYPPVYTLQSNIEAAQDTLTTFASGKDTFRVYPIAKLLFELRNACANEAGGVGFPVLSLAEREFEKDFFNLSPGISCFYHEGMDACQYCSLSIVKRWCFLFASLGCPDLGVALKPGSHKPRKVTLPPAPPEPMTSKTQVSLRKGKKGAPTTDPPPITIIDYSSTKPSTEFDDEAVKTDSPLAQFGTYIRATAEENFQKDSKQYETSTLNPYSMHFYSRLVPAEENSDVLKVPTQIEYNRPTFINNENSVSYCSTKVKPFYSQSNDIHDKLIPIRKDLTEEQDHISYFQPVSYEGSSKNKLKTKQQQMSQSPELYSQFVHEMQDSISQNLEPSSEEPVDDFDIYVDSMFQPMPIQKQAPAVCITSRNVSNHPTTPWKKSSVSSLRQNENSHSPHQYRNQSQMCRMNSSAATQVATSSPQHNRSQSPGYSIDVNVGHGGNIGPEPDFYEISSVRPGREYFCNEKFSKQIPPRKLEEQQCPKNGITSNVRVPGRGRGRARGLSMLLE</sequence>
<evidence type="ECO:0000256" key="6">
    <source>
        <dbReference type="ARBA" id="ARBA00022782"/>
    </source>
</evidence>
<keyword evidence="4" id="KW-0217">Developmental protein</keyword>
<dbReference type="GO" id="GO:0034587">
    <property type="term" value="P:piRNA processing"/>
    <property type="evidence" value="ECO:0007669"/>
    <property type="project" value="TreeGrafter"/>
</dbReference>
<organism evidence="14 15">
    <name type="scientific">Gryllus longicercus</name>
    <dbReference type="NCBI Taxonomy" id="2509291"/>
    <lineage>
        <taxon>Eukaryota</taxon>
        <taxon>Metazoa</taxon>
        <taxon>Ecdysozoa</taxon>
        <taxon>Arthropoda</taxon>
        <taxon>Hexapoda</taxon>
        <taxon>Insecta</taxon>
        <taxon>Pterygota</taxon>
        <taxon>Neoptera</taxon>
        <taxon>Polyneoptera</taxon>
        <taxon>Orthoptera</taxon>
        <taxon>Ensifera</taxon>
        <taxon>Gryllidea</taxon>
        <taxon>Grylloidea</taxon>
        <taxon>Gryllidae</taxon>
        <taxon>Gryllinae</taxon>
        <taxon>Gryllus</taxon>
    </lineage>
</organism>
<feature type="region of interest" description="Disordered" evidence="12">
    <location>
        <begin position="326"/>
        <end position="384"/>
    </location>
</feature>
<dbReference type="InterPro" id="IPR024970">
    <property type="entry name" value="Maelstrom"/>
</dbReference>
<feature type="region of interest" description="Disordered" evidence="12">
    <location>
        <begin position="574"/>
        <end position="637"/>
    </location>
</feature>
<evidence type="ECO:0000313" key="15">
    <source>
        <dbReference type="Proteomes" id="UP001378592"/>
    </source>
</evidence>
<gene>
    <name evidence="14" type="ORF">R5R35_014245</name>
</gene>
<evidence type="ECO:0000256" key="10">
    <source>
        <dbReference type="ARBA" id="ARBA00023254"/>
    </source>
</evidence>
<dbReference type="PANTHER" id="PTHR21358:SF4">
    <property type="entry name" value="PROTEIN MAELSTROM HOMOLOG"/>
    <property type="match status" value="1"/>
</dbReference>
<evidence type="ECO:0000259" key="13">
    <source>
        <dbReference type="PROSITE" id="PS50118"/>
    </source>
</evidence>
<comment type="similarity">
    <text evidence="3">Belongs to the maelstrom family.</text>
</comment>
<evidence type="ECO:0000256" key="1">
    <source>
        <dbReference type="ARBA" id="ARBA00004123"/>
    </source>
</evidence>
<dbReference type="GO" id="GO:0043565">
    <property type="term" value="F:sequence-specific DNA binding"/>
    <property type="evidence" value="ECO:0007669"/>
    <property type="project" value="TreeGrafter"/>
</dbReference>
<dbReference type="Pfam" id="PF09011">
    <property type="entry name" value="HMG_box_2"/>
    <property type="match status" value="1"/>
</dbReference>
<comment type="caution">
    <text evidence="14">The sequence shown here is derived from an EMBL/GenBank/DDBJ whole genome shotgun (WGS) entry which is preliminary data.</text>
</comment>
<dbReference type="InterPro" id="IPR036910">
    <property type="entry name" value="HMG_box_dom_sf"/>
</dbReference>
<evidence type="ECO:0000256" key="12">
    <source>
        <dbReference type="SAM" id="MobiDB-lite"/>
    </source>
</evidence>
<evidence type="ECO:0000256" key="7">
    <source>
        <dbReference type="ARBA" id="ARBA00023125"/>
    </source>
</evidence>
<dbReference type="PANTHER" id="PTHR21358">
    <property type="entry name" value="PROTEIN MAELSTROM HOMOLOG"/>
    <property type="match status" value="1"/>
</dbReference>
<proteinExistence type="inferred from homology"/>
<dbReference type="Pfam" id="PF13017">
    <property type="entry name" value="Maelstrom"/>
    <property type="match status" value="1"/>
</dbReference>
<feature type="region of interest" description="Disordered" evidence="12">
    <location>
        <begin position="689"/>
        <end position="713"/>
    </location>
</feature>
<evidence type="ECO:0000256" key="9">
    <source>
        <dbReference type="ARBA" id="ARBA00023242"/>
    </source>
</evidence>
<feature type="compositionally biased region" description="Polar residues" evidence="12">
    <location>
        <begin position="574"/>
        <end position="635"/>
    </location>
</feature>
<dbReference type="GO" id="GO:0030154">
    <property type="term" value="P:cell differentiation"/>
    <property type="evidence" value="ECO:0007669"/>
    <property type="project" value="UniProtKB-KW"/>
</dbReference>
<evidence type="ECO:0000256" key="8">
    <source>
        <dbReference type="ARBA" id="ARBA00023158"/>
    </source>
</evidence>
<feature type="DNA-binding region" description="HMG box" evidence="11">
    <location>
        <begin position="6"/>
        <end position="74"/>
    </location>
</feature>
<dbReference type="Proteomes" id="UP001378592">
    <property type="component" value="Unassembled WGS sequence"/>
</dbReference>
<dbReference type="GO" id="GO:0045892">
    <property type="term" value="P:negative regulation of DNA-templated transcription"/>
    <property type="evidence" value="ECO:0007669"/>
    <property type="project" value="TreeGrafter"/>
</dbReference>
<evidence type="ECO:0000313" key="14">
    <source>
        <dbReference type="EMBL" id="KAK7872448.1"/>
    </source>
</evidence>
<dbReference type="InterPro" id="IPR009071">
    <property type="entry name" value="HMG_box_dom"/>
</dbReference>
<evidence type="ECO:0000256" key="2">
    <source>
        <dbReference type="ARBA" id="ARBA00004496"/>
    </source>
</evidence>
<keyword evidence="15" id="KW-1185">Reference proteome</keyword>
<keyword evidence="6" id="KW-0221">Differentiation</keyword>
<accession>A0AAN9WMB5</accession>
<dbReference type="GO" id="GO:0007283">
    <property type="term" value="P:spermatogenesis"/>
    <property type="evidence" value="ECO:0007669"/>
    <property type="project" value="TreeGrafter"/>
</dbReference>
<dbReference type="GO" id="GO:0043186">
    <property type="term" value="C:P granule"/>
    <property type="evidence" value="ECO:0007669"/>
    <property type="project" value="TreeGrafter"/>
</dbReference>
<evidence type="ECO:0000256" key="4">
    <source>
        <dbReference type="ARBA" id="ARBA00022473"/>
    </source>
</evidence>
<dbReference type="InterPro" id="IPR039259">
    <property type="entry name" value="Protein_maelstrom"/>
</dbReference>
<keyword evidence="9 11" id="KW-0539">Nucleus</keyword>
<dbReference type="GO" id="GO:0005634">
    <property type="term" value="C:nucleus"/>
    <property type="evidence" value="ECO:0007669"/>
    <property type="project" value="UniProtKB-SubCell"/>
</dbReference>
<keyword evidence="8" id="KW-0943">RNA-mediated gene silencing</keyword>
<protein>
    <recommendedName>
        <fullName evidence="13">HMG box domain-containing protein</fullName>
    </recommendedName>
</protein>